<protein>
    <submittedName>
        <fullName evidence="2">Uncharacterized protein</fullName>
    </submittedName>
</protein>
<gene>
    <name evidence="2" type="ORF">H5410_060588</name>
</gene>
<feature type="compositionally biased region" description="Basic and acidic residues" evidence="1">
    <location>
        <begin position="22"/>
        <end position="31"/>
    </location>
</feature>
<reference evidence="2 3" key="1">
    <citation type="submission" date="2020-09" db="EMBL/GenBank/DDBJ databases">
        <title>De no assembly of potato wild relative species, Solanum commersonii.</title>
        <authorList>
            <person name="Cho K."/>
        </authorList>
    </citation>
    <scope>NUCLEOTIDE SEQUENCE [LARGE SCALE GENOMIC DNA]</scope>
    <source>
        <strain evidence="2">LZ3.2</strain>
        <tissue evidence="2">Leaf</tissue>
    </source>
</reference>
<dbReference type="AlphaFoldDB" id="A0A9J5W709"/>
<proteinExistence type="predicted"/>
<feature type="compositionally biased region" description="Basic and acidic residues" evidence="1">
    <location>
        <begin position="40"/>
        <end position="60"/>
    </location>
</feature>
<dbReference type="EMBL" id="JACXVP010000012">
    <property type="protein sequence ID" value="KAG5570822.1"/>
    <property type="molecule type" value="Genomic_DNA"/>
</dbReference>
<accession>A0A9J5W709</accession>
<keyword evidence="3" id="KW-1185">Reference proteome</keyword>
<evidence type="ECO:0000313" key="3">
    <source>
        <dbReference type="Proteomes" id="UP000824120"/>
    </source>
</evidence>
<sequence length="78" mass="8942">MVDLEEDPEEDPEEDSEEDLEEHVKEDHMKVSETSSNIYDPRDGGVIDMSLERGPDESPKYHPGPYYDEDDNDDDAPT</sequence>
<comment type="caution">
    <text evidence="2">The sequence shown here is derived from an EMBL/GenBank/DDBJ whole genome shotgun (WGS) entry which is preliminary data.</text>
</comment>
<feature type="region of interest" description="Disordered" evidence="1">
    <location>
        <begin position="1"/>
        <end position="78"/>
    </location>
</feature>
<feature type="compositionally biased region" description="Acidic residues" evidence="1">
    <location>
        <begin position="1"/>
        <end position="21"/>
    </location>
</feature>
<organism evidence="2 3">
    <name type="scientific">Solanum commersonii</name>
    <name type="common">Commerson's wild potato</name>
    <name type="synonym">Commerson's nightshade</name>
    <dbReference type="NCBI Taxonomy" id="4109"/>
    <lineage>
        <taxon>Eukaryota</taxon>
        <taxon>Viridiplantae</taxon>
        <taxon>Streptophyta</taxon>
        <taxon>Embryophyta</taxon>
        <taxon>Tracheophyta</taxon>
        <taxon>Spermatophyta</taxon>
        <taxon>Magnoliopsida</taxon>
        <taxon>eudicotyledons</taxon>
        <taxon>Gunneridae</taxon>
        <taxon>Pentapetalae</taxon>
        <taxon>asterids</taxon>
        <taxon>lamiids</taxon>
        <taxon>Solanales</taxon>
        <taxon>Solanaceae</taxon>
        <taxon>Solanoideae</taxon>
        <taxon>Solaneae</taxon>
        <taxon>Solanum</taxon>
    </lineage>
</organism>
<dbReference type="Proteomes" id="UP000824120">
    <property type="component" value="Chromosome 12"/>
</dbReference>
<evidence type="ECO:0000313" key="2">
    <source>
        <dbReference type="EMBL" id="KAG5570822.1"/>
    </source>
</evidence>
<evidence type="ECO:0000256" key="1">
    <source>
        <dbReference type="SAM" id="MobiDB-lite"/>
    </source>
</evidence>
<feature type="compositionally biased region" description="Acidic residues" evidence="1">
    <location>
        <begin position="67"/>
        <end position="78"/>
    </location>
</feature>
<name>A0A9J5W709_SOLCO</name>